<dbReference type="Proteomes" id="UP001055286">
    <property type="component" value="Unassembled WGS sequence"/>
</dbReference>
<dbReference type="InterPro" id="IPR036249">
    <property type="entry name" value="Thioredoxin-like_sf"/>
</dbReference>
<dbReference type="InterPro" id="IPR040079">
    <property type="entry name" value="Glutathione_S-Trfase"/>
</dbReference>
<proteinExistence type="predicted"/>
<dbReference type="Gene3D" id="1.20.1050.10">
    <property type="match status" value="1"/>
</dbReference>
<dbReference type="InterPro" id="IPR004045">
    <property type="entry name" value="Glutathione_S-Trfase_N"/>
</dbReference>
<sequence length="233" mass="26192">MIRSPQNRRDSAAEALYGPARTGRESIMIQLYAWDTPNGRKISVALEEMGLTYRVEPVDITKGRQFEPAFLAISPNNRIPAIVDAEGPDGAPISVFESGAILIYLAEKTGRFLPAGGRGRVQAMEWLMWQMGGFGPMPGQVHHFLTVDETNRAYGLERYQKETRRLYGVLDRRLAEGEFVAGDLSIADFAILGWAWRHARHRVDLADYPNVRRWYEALMARPAVQRGFAVALS</sequence>
<accession>A0AA37M363</accession>
<dbReference type="InterPro" id="IPR004046">
    <property type="entry name" value="GST_C"/>
</dbReference>
<dbReference type="PANTHER" id="PTHR44051:SF19">
    <property type="entry name" value="DISULFIDE-BOND OXIDOREDUCTASE YFCG"/>
    <property type="match status" value="1"/>
</dbReference>
<evidence type="ECO:0000313" key="4">
    <source>
        <dbReference type="Proteomes" id="UP001055286"/>
    </source>
</evidence>
<dbReference type="PROSITE" id="PS50405">
    <property type="entry name" value="GST_CTER"/>
    <property type="match status" value="1"/>
</dbReference>
<feature type="domain" description="GST N-terminal" evidence="1">
    <location>
        <begin position="26"/>
        <end position="113"/>
    </location>
</feature>
<dbReference type="SFLD" id="SFLDS00019">
    <property type="entry name" value="Glutathione_Transferase_(cytos"/>
    <property type="match status" value="1"/>
</dbReference>
<dbReference type="PANTHER" id="PTHR44051">
    <property type="entry name" value="GLUTATHIONE S-TRANSFERASE-RELATED"/>
    <property type="match status" value="1"/>
</dbReference>
<dbReference type="Pfam" id="PF00043">
    <property type="entry name" value="GST_C"/>
    <property type="match status" value="1"/>
</dbReference>
<evidence type="ECO:0000259" key="2">
    <source>
        <dbReference type="PROSITE" id="PS50405"/>
    </source>
</evidence>
<dbReference type="SFLD" id="SFLDG00358">
    <property type="entry name" value="Main_(cytGST)"/>
    <property type="match status" value="1"/>
</dbReference>
<dbReference type="EMBL" id="BPQJ01000005">
    <property type="protein sequence ID" value="GJD61223.1"/>
    <property type="molecule type" value="Genomic_DNA"/>
</dbReference>
<dbReference type="SUPFAM" id="SSF52833">
    <property type="entry name" value="Thioredoxin-like"/>
    <property type="match status" value="1"/>
</dbReference>
<name>A0AA37M363_9HYPH</name>
<dbReference type="InterPro" id="IPR036282">
    <property type="entry name" value="Glutathione-S-Trfase_C_sf"/>
</dbReference>
<reference evidence="3" key="1">
    <citation type="journal article" date="2016" name="Front. Microbiol.">
        <title>Genome Sequence of the Piezophilic, Mesophilic Sulfate-Reducing Bacterium Desulfovibrio indicus J2T.</title>
        <authorList>
            <person name="Cao J."/>
            <person name="Maignien L."/>
            <person name="Shao Z."/>
            <person name="Alain K."/>
            <person name="Jebbar M."/>
        </authorList>
    </citation>
    <scope>NUCLEOTIDE SEQUENCE</scope>
    <source>
        <strain evidence="3">JCM 32048</strain>
    </source>
</reference>
<gene>
    <name evidence="3" type="primary">yfcG_2</name>
    <name evidence="3" type="ORF">MPEAHAMD_1363</name>
</gene>
<dbReference type="CDD" id="cd03048">
    <property type="entry name" value="GST_N_Ure2p_like"/>
    <property type="match status" value="1"/>
</dbReference>
<dbReference type="PROSITE" id="PS50404">
    <property type="entry name" value="GST_NTER"/>
    <property type="match status" value="1"/>
</dbReference>
<dbReference type="SUPFAM" id="SSF47616">
    <property type="entry name" value="GST C-terminal domain-like"/>
    <property type="match status" value="1"/>
</dbReference>
<dbReference type="SFLD" id="SFLDG01151">
    <property type="entry name" value="Main.2:_Nu-like"/>
    <property type="match status" value="1"/>
</dbReference>
<reference evidence="3" key="2">
    <citation type="submission" date="2021-08" db="EMBL/GenBank/DDBJ databases">
        <authorList>
            <person name="Tani A."/>
            <person name="Ola A."/>
            <person name="Ogura Y."/>
            <person name="Katsura K."/>
            <person name="Hayashi T."/>
        </authorList>
    </citation>
    <scope>NUCLEOTIDE SEQUENCE</scope>
    <source>
        <strain evidence="3">JCM 32048</strain>
    </source>
</reference>
<protein>
    <submittedName>
        <fullName evidence="3">Disulfide-bond oxidoreductase YfcG</fullName>
    </submittedName>
</protein>
<keyword evidence="4" id="KW-1185">Reference proteome</keyword>
<evidence type="ECO:0000259" key="1">
    <source>
        <dbReference type="PROSITE" id="PS50404"/>
    </source>
</evidence>
<evidence type="ECO:0000313" key="3">
    <source>
        <dbReference type="EMBL" id="GJD61223.1"/>
    </source>
</evidence>
<feature type="domain" description="GST C-terminal" evidence="2">
    <location>
        <begin position="116"/>
        <end position="233"/>
    </location>
</feature>
<comment type="caution">
    <text evidence="3">The sequence shown here is derived from an EMBL/GenBank/DDBJ whole genome shotgun (WGS) entry which is preliminary data.</text>
</comment>
<dbReference type="CDD" id="cd10291">
    <property type="entry name" value="GST_C_YfcG_like"/>
    <property type="match status" value="1"/>
</dbReference>
<dbReference type="Gene3D" id="3.40.30.10">
    <property type="entry name" value="Glutaredoxin"/>
    <property type="match status" value="1"/>
</dbReference>
<organism evidence="3 4">
    <name type="scientific">Methylobacterium frigidaeris</name>
    <dbReference type="NCBI Taxonomy" id="2038277"/>
    <lineage>
        <taxon>Bacteria</taxon>
        <taxon>Pseudomonadati</taxon>
        <taxon>Pseudomonadota</taxon>
        <taxon>Alphaproteobacteria</taxon>
        <taxon>Hyphomicrobiales</taxon>
        <taxon>Methylobacteriaceae</taxon>
        <taxon>Methylobacterium</taxon>
    </lineage>
</organism>
<dbReference type="InterPro" id="IPR010987">
    <property type="entry name" value="Glutathione-S-Trfase_C-like"/>
</dbReference>
<dbReference type="Pfam" id="PF13409">
    <property type="entry name" value="GST_N_2"/>
    <property type="match status" value="1"/>
</dbReference>
<dbReference type="AlphaFoldDB" id="A0AA37M363"/>